<dbReference type="InterPro" id="IPR045357">
    <property type="entry name" value="Aminopeptidase_N-like_N"/>
</dbReference>
<dbReference type="FunFam" id="2.60.40.1910:FF:000002">
    <property type="entry name" value="Aminopeptidase"/>
    <property type="match status" value="1"/>
</dbReference>
<dbReference type="InterPro" id="IPR042097">
    <property type="entry name" value="Aminopeptidase_N-like_N_sf"/>
</dbReference>
<evidence type="ECO:0000256" key="14">
    <source>
        <dbReference type="PIRSR" id="PIRSR634016-4"/>
    </source>
</evidence>
<dbReference type="PANTHER" id="PTHR11533:SF174">
    <property type="entry name" value="PUROMYCIN-SENSITIVE AMINOPEPTIDASE-RELATED"/>
    <property type="match status" value="1"/>
</dbReference>
<dbReference type="PRINTS" id="PR00756">
    <property type="entry name" value="ALADIPTASE"/>
</dbReference>
<dbReference type="Gene3D" id="1.10.390.10">
    <property type="entry name" value="Neutral Protease Domain 2"/>
    <property type="match status" value="1"/>
</dbReference>
<dbReference type="GO" id="GO:0043171">
    <property type="term" value="P:peptide catabolic process"/>
    <property type="evidence" value="ECO:0007669"/>
    <property type="project" value="TreeGrafter"/>
</dbReference>
<evidence type="ECO:0000256" key="15">
    <source>
        <dbReference type="RuleBase" id="RU364040"/>
    </source>
</evidence>
<keyword evidence="5" id="KW-0963">Cytoplasm</keyword>
<proteinExistence type="inferred from homology"/>
<feature type="domain" description="ERAP1-like C-terminal" evidence="17">
    <location>
        <begin position="666"/>
        <end position="733"/>
    </location>
</feature>
<dbReference type="Gene3D" id="1.25.50.20">
    <property type="match status" value="1"/>
</dbReference>
<evidence type="ECO:0000259" key="18">
    <source>
        <dbReference type="Pfam" id="PF17900"/>
    </source>
</evidence>
<dbReference type="PANTHER" id="PTHR11533">
    <property type="entry name" value="PROTEASE M1 ZINC METALLOPROTEASE"/>
    <property type="match status" value="1"/>
</dbReference>
<comment type="subcellular location">
    <subcellularLocation>
        <location evidence="2">Cell membrane</location>
        <topology evidence="2">Lipid-anchor</topology>
        <topology evidence="2">GPI-anchor</topology>
    </subcellularLocation>
    <subcellularLocation>
        <location evidence="1">Cytoplasm</location>
    </subcellularLocation>
</comment>
<dbReference type="InterPro" id="IPR034016">
    <property type="entry name" value="M1_APN-typ"/>
</dbReference>
<sequence length="874" mass="96810">MTTNTQADVSEQVLTSATVLLSYGPSGRSALRNTAMSGENRSDRLPANVKPVNYNIELKPDLKKLAFDGRTILESIDVLVLNSLDLDIKSAEYISDEGKEHKVSSIAASKEEERITIKFDTVLTPGTGKLVISYSGEMNGKLKGFYWVKYKGQNGEDKFGGVTHFEPTDARRAFPCWDEPALKASFDLTLIVPKGYTALSNTNVVLDLDCPGDPMLHMITFATTPKMPTYLVAFVLGEYDYVEGTSDDGVLVRIYTPKGKSEQGNYALEVATRALPYYKSYFGIAYPLPKMDLIAVPDLAAAAMENWGLVTHRESALLVDEQNTSAERKQNIALVVTHEIAHQWFGNLVTMEWWTHLWLNEGFASFIEFLCVDYLFPKYHIWTQFVTDCYAQAMELDALQNSHPIEVPVRHPSEIDEIFDDISYHKGASVIRMLHNYIGDDKFREGMNLYLTKHKYGNTTTEDLWHCLGEVCHVPVEAIMNTWVKQKGYPVISVTSKQDGANRVLMFTQEKFNADGKVSKDGSLWMVPISITTSKAPNTIVKQFLLDSASSVLILDGVSSSEWVKINVGTVGCYRTLYSSEMLSQLIPAVENKTLPPLDRLGLQSDLFALVSKLCFYMHMYAIAFVTVHNVHALWLVHCPLNIKLSKLHIENEQNGVTSLVFRLGHLATLLRSTVIDRLARFKDPDVLAEARRRLDAHIAGKAIIPADIRGAVYQAAASIADRKLYNEFLKMVDPMAANPCPDPGVVPGTAPCVYRGPGATLGPTPAAREVGPQPDLYREATPGLVLVHVTVPIQVPGPGHAPAPTLVPGLMPVPGLTPVSPGSRVNYRLAHRHHHRQTTPTRISGDLSLGRKRKHCITGSVGFTPRASYTHHI</sequence>
<dbReference type="Gene3D" id="2.60.40.1730">
    <property type="entry name" value="tricorn interacting facor f3 domain"/>
    <property type="match status" value="1"/>
</dbReference>
<feature type="binding site" evidence="13">
    <location>
        <position position="342"/>
    </location>
    <ligand>
        <name>Zn(2+)</name>
        <dbReference type="ChEBI" id="CHEBI:29105"/>
        <note>catalytic</note>
    </ligand>
</feature>
<comment type="catalytic activity">
    <reaction evidence="11">
        <text>Release of an N-terminal amino acid, preferentially alanine, from a wide range of peptides, amides and arylamides.</text>
        <dbReference type="EC" id="3.4.11.14"/>
    </reaction>
</comment>
<dbReference type="FunFam" id="1.10.390.10:FF:000001">
    <property type="entry name" value="Aminopeptidase"/>
    <property type="match status" value="1"/>
</dbReference>
<evidence type="ECO:0000256" key="1">
    <source>
        <dbReference type="ARBA" id="ARBA00004496"/>
    </source>
</evidence>
<comment type="caution">
    <text evidence="19">The sequence shown here is derived from an EMBL/GenBank/DDBJ whole genome shotgun (WGS) entry which is preliminary data.</text>
</comment>
<feature type="domain" description="Aminopeptidase N-like N-terminal" evidence="18">
    <location>
        <begin position="50"/>
        <end position="231"/>
    </location>
</feature>
<accession>A0A9J6DDC5</accession>
<evidence type="ECO:0000313" key="20">
    <source>
        <dbReference type="Proteomes" id="UP000821866"/>
    </source>
</evidence>
<evidence type="ECO:0000256" key="4">
    <source>
        <dbReference type="ARBA" id="ARBA00022438"/>
    </source>
</evidence>
<dbReference type="InterPro" id="IPR014782">
    <property type="entry name" value="Peptidase_M1_dom"/>
</dbReference>
<evidence type="ECO:0000256" key="2">
    <source>
        <dbReference type="ARBA" id="ARBA00004609"/>
    </source>
</evidence>
<evidence type="ECO:0000313" key="19">
    <source>
        <dbReference type="EMBL" id="KAH8020125.1"/>
    </source>
</evidence>
<dbReference type="Pfam" id="PF11838">
    <property type="entry name" value="ERAP1_C"/>
    <property type="match status" value="2"/>
</dbReference>
<feature type="site" description="Transition state stabilizer" evidence="14">
    <location>
        <position position="424"/>
    </location>
</feature>
<dbReference type="SUPFAM" id="SSF55486">
    <property type="entry name" value="Metalloproteases ('zincins'), catalytic domain"/>
    <property type="match status" value="1"/>
</dbReference>
<evidence type="ECO:0000256" key="10">
    <source>
        <dbReference type="ARBA" id="ARBA00023049"/>
    </source>
</evidence>
<evidence type="ECO:0000256" key="6">
    <source>
        <dbReference type="ARBA" id="ARBA00022670"/>
    </source>
</evidence>
<keyword evidence="4 15" id="KW-0031">Aminopeptidase</keyword>
<gene>
    <name evidence="19" type="ORF">HPB51_024930</name>
</gene>
<evidence type="ECO:0000259" key="16">
    <source>
        <dbReference type="Pfam" id="PF01433"/>
    </source>
</evidence>
<feature type="binding site" evidence="13">
    <location>
        <position position="338"/>
    </location>
    <ligand>
        <name>Zn(2+)</name>
        <dbReference type="ChEBI" id="CHEBI:29105"/>
        <note>catalytic</note>
    </ligand>
</feature>
<dbReference type="FunFam" id="2.60.40.1730:FF:000002">
    <property type="entry name" value="Aminopeptidase"/>
    <property type="match status" value="1"/>
</dbReference>
<dbReference type="GO" id="GO:0005737">
    <property type="term" value="C:cytoplasm"/>
    <property type="evidence" value="ECO:0007669"/>
    <property type="project" value="UniProtKB-SubCell"/>
</dbReference>
<dbReference type="CDD" id="cd09601">
    <property type="entry name" value="M1_APN-Q_like"/>
    <property type="match status" value="1"/>
</dbReference>
<dbReference type="InterPro" id="IPR050344">
    <property type="entry name" value="Peptidase_M1_aminopeptidases"/>
</dbReference>
<dbReference type="VEuPathDB" id="VectorBase:LOC119176030"/>
<dbReference type="InterPro" id="IPR027268">
    <property type="entry name" value="Peptidase_M4/M1_CTD_sf"/>
</dbReference>
<dbReference type="Gene3D" id="2.60.40.1910">
    <property type="match status" value="1"/>
</dbReference>
<reference evidence="19" key="2">
    <citation type="submission" date="2021-09" db="EMBL/GenBank/DDBJ databases">
        <authorList>
            <person name="Jia N."/>
            <person name="Wang J."/>
            <person name="Shi W."/>
            <person name="Du L."/>
            <person name="Sun Y."/>
            <person name="Zhan W."/>
            <person name="Jiang J."/>
            <person name="Wang Q."/>
            <person name="Zhang B."/>
            <person name="Ji P."/>
            <person name="Sakyi L.B."/>
            <person name="Cui X."/>
            <person name="Yuan T."/>
            <person name="Jiang B."/>
            <person name="Yang W."/>
            <person name="Lam T.T.-Y."/>
            <person name="Chang Q."/>
            <person name="Ding S."/>
            <person name="Wang X."/>
            <person name="Zhu J."/>
            <person name="Ruan X."/>
            <person name="Zhao L."/>
            <person name="Wei J."/>
            <person name="Que T."/>
            <person name="Du C."/>
            <person name="Cheng J."/>
            <person name="Dai P."/>
            <person name="Han X."/>
            <person name="Huang E."/>
            <person name="Gao Y."/>
            <person name="Liu J."/>
            <person name="Shao H."/>
            <person name="Ye R."/>
            <person name="Li L."/>
            <person name="Wei W."/>
            <person name="Wang X."/>
            <person name="Wang C."/>
            <person name="Huo Q."/>
            <person name="Li W."/>
            <person name="Guo W."/>
            <person name="Chen H."/>
            <person name="Chen S."/>
            <person name="Zhou L."/>
            <person name="Zhou L."/>
            <person name="Ni X."/>
            <person name="Tian J."/>
            <person name="Zhou Y."/>
            <person name="Sheng Y."/>
            <person name="Liu T."/>
            <person name="Pan Y."/>
            <person name="Xia L."/>
            <person name="Li J."/>
            <person name="Zhao F."/>
            <person name="Cao W."/>
        </authorList>
    </citation>
    <scope>NUCLEOTIDE SEQUENCE</scope>
    <source>
        <strain evidence="19">Rmic-2018</strain>
        <tissue evidence="19">Larvae</tissue>
    </source>
</reference>
<evidence type="ECO:0000256" key="13">
    <source>
        <dbReference type="PIRSR" id="PIRSR634016-3"/>
    </source>
</evidence>
<dbReference type="Proteomes" id="UP000821866">
    <property type="component" value="Chromosome 8"/>
</dbReference>
<feature type="active site" description="Proton acceptor" evidence="12">
    <location>
        <position position="339"/>
    </location>
</feature>
<keyword evidence="6 15" id="KW-0645">Protease</keyword>
<keyword evidence="10 15" id="KW-0482">Metalloprotease</keyword>
<dbReference type="EC" id="3.4.11.-" evidence="15"/>
<evidence type="ECO:0000256" key="3">
    <source>
        <dbReference type="ARBA" id="ARBA00010136"/>
    </source>
</evidence>
<name>A0A9J6DDC5_RHIMP</name>
<dbReference type="AlphaFoldDB" id="A0A9J6DDC5"/>
<evidence type="ECO:0000259" key="17">
    <source>
        <dbReference type="Pfam" id="PF11838"/>
    </source>
</evidence>
<keyword evidence="8 15" id="KW-0378">Hydrolase</keyword>
<dbReference type="GO" id="GO:0006508">
    <property type="term" value="P:proteolysis"/>
    <property type="evidence" value="ECO:0007669"/>
    <property type="project" value="UniProtKB-KW"/>
</dbReference>
<evidence type="ECO:0000256" key="8">
    <source>
        <dbReference type="ARBA" id="ARBA00022801"/>
    </source>
</evidence>
<dbReference type="GO" id="GO:0008270">
    <property type="term" value="F:zinc ion binding"/>
    <property type="evidence" value="ECO:0007669"/>
    <property type="project" value="UniProtKB-UniRule"/>
</dbReference>
<dbReference type="Pfam" id="PF17900">
    <property type="entry name" value="Peptidase_M1_N"/>
    <property type="match status" value="1"/>
</dbReference>
<evidence type="ECO:0000256" key="9">
    <source>
        <dbReference type="ARBA" id="ARBA00022833"/>
    </source>
</evidence>
<keyword evidence="7 13" id="KW-0479">Metal-binding</keyword>
<protein>
    <recommendedName>
        <fullName evidence="15">Aminopeptidase</fullName>
        <ecNumber evidence="15">3.4.11.-</ecNumber>
    </recommendedName>
</protein>
<comment type="similarity">
    <text evidence="3 15">Belongs to the peptidase M1 family.</text>
</comment>
<feature type="domain" description="Peptidase M1 membrane alanine aminopeptidase" evidence="16">
    <location>
        <begin position="266"/>
        <end position="483"/>
    </location>
</feature>
<evidence type="ECO:0000256" key="5">
    <source>
        <dbReference type="ARBA" id="ARBA00022490"/>
    </source>
</evidence>
<feature type="binding site" evidence="13">
    <location>
        <position position="361"/>
    </location>
    <ligand>
        <name>Zn(2+)</name>
        <dbReference type="ChEBI" id="CHEBI:29105"/>
        <note>catalytic</note>
    </ligand>
</feature>
<dbReference type="EMBL" id="JABSTU010000010">
    <property type="protein sequence ID" value="KAH8020125.1"/>
    <property type="molecule type" value="Genomic_DNA"/>
</dbReference>
<dbReference type="GO" id="GO:0005886">
    <property type="term" value="C:plasma membrane"/>
    <property type="evidence" value="ECO:0007669"/>
    <property type="project" value="UniProtKB-SubCell"/>
</dbReference>
<evidence type="ECO:0000256" key="7">
    <source>
        <dbReference type="ARBA" id="ARBA00022723"/>
    </source>
</evidence>
<feature type="domain" description="ERAP1-like C-terminal" evidence="17">
    <location>
        <begin position="563"/>
        <end position="612"/>
    </location>
</feature>
<dbReference type="Pfam" id="PF01433">
    <property type="entry name" value="Peptidase_M1"/>
    <property type="match status" value="1"/>
</dbReference>
<evidence type="ECO:0000256" key="11">
    <source>
        <dbReference type="ARBA" id="ARBA00052895"/>
    </source>
</evidence>
<dbReference type="GO" id="GO:0016285">
    <property type="term" value="F:alanyl aminopeptidase activity"/>
    <property type="evidence" value="ECO:0007669"/>
    <property type="project" value="UniProtKB-EC"/>
</dbReference>
<organism evidence="19 20">
    <name type="scientific">Rhipicephalus microplus</name>
    <name type="common">Cattle tick</name>
    <name type="synonym">Boophilus microplus</name>
    <dbReference type="NCBI Taxonomy" id="6941"/>
    <lineage>
        <taxon>Eukaryota</taxon>
        <taxon>Metazoa</taxon>
        <taxon>Ecdysozoa</taxon>
        <taxon>Arthropoda</taxon>
        <taxon>Chelicerata</taxon>
        <taxon>Arachnida</taxon>
        <taxon>Acari</taxon>
        <taxon>Parasitiformes</taxon>
        <taxon>Ixodida</taxon>
        <taxon>Ixodoidea</taxon>
        <taxon>Ixodidae</taxon>
        <taxon>Rhipicephalinae</taxon>
        <taxon>Rhipicephalus</taxon>
        <taxon>Boophilus</taxon>
    </lineage>
</organism>
<dbReference type="GO" id="GO:0070006">
    <property type="term" value="F:metalloaminopeptidase activity"/>
    <property type="evidence" value="ECO:0007669"/>
    <property type="project" value="TreeGrafter"/>
</dbReference>
<dbReference type="InterPro" id="IPR024571">
    <property type="entry name" value="ERAP1-like_C_dom"/>
</dbReference>
<dbReference type="SUPFAM" id="SSF63737">
    <property type="entry name" value="Leukotriene A4 hydrolase N-terminal domain"/>
    <property type="match status" value="1"/>
</dbReference>
<dbReference type="GO" id="GO:0042277">
    <property type="term" value="F:peptide binding"/>
    <property type="evidence" value="ECO:0007669"/>
    <property type="project" value="TreeGrafter"/>
</dbReference>
<comment type="cofactor">
    <cofactor evidence="13 15">
        <name>Zn(2+)</name>
        <dbReference type="ChEBI" id="CHEBI:29105"/>
    </cofactor>
    <text evidence="13 15">Binds 1 zinc ion per subunit.</text>
</comment>
<keyword evidence="20" id="KW-1185">Reference proteome</keyword>
<dbReference type="GO" id="GO:0005615">
    <property type="term" value="C:extracellular space"/>
    <property type="evidence" value="ECO:0007669"/>
    <property type="project" value="TreeGrafter"/>
</dbReference>
<keyword evidence="9 13" id="KW-0862">Zinc</keyword>
<evidence type="ECO:0000256" key="12">
    <source>
        <dbReference type="PIRSR" id="PIRSR634016-1"/>
    </source>
</evidence>
<dbReference type="InterPro" id="IPR001930">
    <property type="entry name" value="Peptidase_M1"/>
</dbReference>
<reference evidence="19" key="1">
    <citation type="journal article" date="2020" name="Cell">
        <title>Large-Scale Comparative Analyses of Tick Genomes Elucidate Their Genetic Diversity and Vector Capacities.</title>
        <authorList>
            <consortium name="Tick Genome and Microbiome Consortium (TIGMIC)"/>
            <person name="Jia N."/>
            <person name="Wang J."/>
            <person name="Shi W."/>
            <person name="Du L."/>
            <person name="Sun Y."/>
            <person name="Zhan W."/>
            <person name="Jiang J.F."/>
            <person name="Wang Q."/>
            <person name="Zhang B."/>
            <person name="Ji P."/>
            <person name="Bell-Sakyi L."/>
            <person name="Cui X.M."/>
            <person name="Yuan T.T."/>
            <person name="Jiang B.G."/>
            <person name="Yang W.F."/>
            <person name="Lam T.T."/>
            <person name="Chang Q.C."/>
            <person name="Ding S.J."/>
            <person name="Wang X.J."/>
            <person name="Zhu J.G."/>
            <person name="Ruan X.D."/>
            <person name="Zhao L."/>
            <person name="Wei J.T."/>
            <person name="Ye R.Z."/>
            <person name="Que T.C."/>
            <person name="Du C.H."/>
            <person name="Zhou Y.H."/>
            <person name="Cheng J.X."/>
            <person name="Dai P.F."/>
            <person name="Guo W.B."/>
            <person name="Han X.H."/>
            <person name="Huang E.J."/>
            <person name="Li L.F."/>
            <person name="Wei W."/>
            <person name="Gao Y.C."/>
            <person name="Liu J.Z."/>
            <person name="Shao H.Z."/>
            <person name="Wang X."/>
            <person name="Wang C.C."/>
            <person name="Yang T.C."/>
            <person name="Huo Q.B."/>
            <person name="Li W."/>
            <person name="Chen H.Y."/>
            <person name="Chen S.E."/>
            <person name="Zhou L.G."/>
            <person name="Ni X.B."/>
            <person name="Tian J.H."/>
            <person name="Sheng Y."/>
            <person name="Liu T."/>
            <person name="Pan Y.S."/>
            <person name="Xia L.Y."/>
            <person name="Li J."/>
            <person name="Zhao F."/>
            <person name="Cao W.C."/>
        </authorList>
    </citation>
    <scope>NUCLEOTIDE SEQUENCE</scope>
    <source>
        <strain evidence="19">Rmic-2018</strain>
    </source>
</reference>